<accession>A0AAE0HA70</accession>
<feature type="compositionally biased region" description="Basic and acidic residues" evidence="1">
    <location>
        <begin position="220"/>
        <end position="234"/>
    </location>
</feature>
<sequence length="248" mass="26499">MALSSDTTDHAAAEGLQRSPSPPAPTADNDAAAEGLRRREPSPPSAADPAERHNHRPPSPLTTVDHDDDVENGTIRAPRAAPHRSNLQPTKGCLKTPNPPGERAGARSGVTFAAEHRCVVTGRPVTPHPRDRARWQAGTLAERQAQRDRRRRQHARRRGTGLPLHTSRAMGRLRQEEGWVGGTAGSATGGGSDAVTVEEGVEAESAAVLAVWTDFNTGWNKRDCPISNKGDRASHPAVLSSRRQPPAA</sequence>
<name>A0AAE0HA70_9PEZI</name>
<dbReference type="Proteomes" id="UP001278766">
    <property type="component" value="Unassembled WGS sequence"/>
</dbReference>
<reference evidence="2" key="2">
    <citation type="submission" date="2023-06" db="EMBL/GenBank/DDBJ databases">
        <authorList>
            <consortium name="Lawrence Berkeley National Laboratory"/>
            <person name="Haridas S."/>
            <person name="Hensen N."/>
            <person name="Bonometti L."/>
            <person name="Westerberg I."/>
            <person name="Brannstrom I.O."/>
            <person name="Guillou S."/>
            <person name="Cros-Aarteil S."/>
            <person name="Calhoun S."/>
            <person name="Kuo A."/>
            <person name="Mondo S."/>
            <person name="Pangilinan J."/>
            <person name="Riley R."/>
            <person name="Labutti K."/>
            <person name="Andreopoulos B."/>
            <person name="Lipzen A."/>
            <person name="Chen C."/>
            <person name="Yanf M."/>
            <person name="Daum C."/>
            <person name="Ng V."/>
            <person name="Clum A."/>
            <person name="Steindorff A."/>
            <person name="Ohm R."/>
            <person name="Martin F."/>
            <person name="Silar P."/>
            <person name="Natvig D."/>
            <person name="Lalanne C."/>
            <person name="Gautier V."/>
            <person name="Ament-Velasquez S.L."/>
            <person name="Kruys A."/>
            <person name="Hutchinson M.I."/>
            <person name="Powell A.J."/>
            <person name="Barry K."/>
            <person name="Miller A.N."/>
            <person name="Grigoriev I.V."/>
            <person name="Debuchy R."/>
            <person name="Gladieux P."/>
            <person name="Thoren M.H."/>
            <person name="Johannesson H."/>
        </authorList>
    </citation>
    <scope>NUCLEOTIDE SEQUENCE</scope>
    <source>
        <strain evidence="2">CBS 168.71</strain>
    </source>
</reference>
<feature type="region of interest" description="Disordered" evidence="1">
    <location>
        <begin position="139"/>
        <end position="164"/>
    </location>
</feature>
<proteinExistence type="predicted"/>
<comment type="caution">
    <text evidence="2">The sequence shown here is derived from an EMBL/GenBank/DDBJ whole genome shotgun (WGS) entry which is preliminary data.</text>
</comment>
<evidence type="ECO:0000313" key="3">
    <source>
        <dbReference type="Proteomes" id="UP001278766"/>
    </source>
</evidence>
<reference evidence="2" key="1">
    <citation type="journal article" date="2023" name="Mol. Phylogenet. Evol.">
        <title>Genome-scale phylogeny and comparative genomics of the fungal order Sordariales.</title>
        <authorList>
            <person name="Hensen N."/>
            <person name="Bonometti L."/>
            <person name="Westerberg I."/>
            <person name="Brannstrom I.O."/>
            <person name="Guillou S."/>
            <person name="Cros-Aarteil S."/>
            <person name="Calhoun S."/>
            <person name="Haridas S."/>
            <person name="Kuo A."/>
            <person name="Mondo S."/>
            <person name="Pangilinan J."/>
            <person name="Riley R."/>
            <person name="LaButti K."/>
            <person name="Andreopoulos B."/>
            <person name="Lipzen A."/>
            <person name="Chen C."/>
            <person name="Yan M."/>
            <person name="Daum C."/>
            <person name="Ng V."/>
            <person name="Clum A."/>
            <person name="Steindorff A."/>
            <person name="Ohm R.A."/>
            <person name="Martin F."/>
            <person name="Silar P."/>
            <person name="Natvig D.O."/>
            <person name="Lalanne C."/>
            <person name="Gautier V."/>
            <person name="Ament-Velasquez S.L."/>
            <person name="Kruys A."/>
            <person name="Hutchinson M.I."/>
            <person name="Powell A.J."/>
            <person name="Barry K."/>
            <person name="Miller A.N."/>
            <person name="Grigoriev I.V."/>
            <person name="Debuchy R."/>
            <person name="Gladieux P."/>
            <person name="Hiltunen Thoren M."/>
            <person name="Johannesson H."/>
        </authorList>
    </citation>
    <scope>NUCLEOTIDE SEQUENCE</scope>
    <source>
        <strain evidence="2">CBS 168.71</strain>
    </source>
</reference>
<protein>
    <submittedName>
        <fullName evidence="2">Uncharacterized protein</fullName>
    </submittedName>
</protein>
<dbReference type="RefSeq" id="XP_062656323.1">
    <property type="nucleotide sequence ID" value="XM_062806759.1"/>
</dbReference>
<dbReference type="GeneID" id="87843707"/>
<dbReference type="EMBL" id="JAUEPN010000006">
    <property type="protein sequence ID" value="KAK3292809.1"/>
    <property type="molecule type" value="Genomic_DNA"/>
</dbReference>
<feature type="region of interest" description="Disordered" evidence="1">
    <location>
        <begin position="1"/>
        <end position="110"/>
    </location>
</feature>
<feature type="region of interest" description="Disordered" evidence="1">
    <location>
        <begin position="220"/>
        <end position="248"/>
    </location>
</feature>
<feature type="compositionally biased region" description="Basic residues" evidence="1">
    <location>
        <begin position="148"/>
        <end position="159"/>
    </location>
</feature>
<dbReference type="AlphaFoldDB" id="A0AAE0HA70"/>
<evidence type="ECO:0000313" key="2">
    <source>
        <dbReference type="EMBL" id="KAK3292809.1"/>
    </source>
</evidence>
<keyword evidence="3" id="KW-1185">Reference proteome</keyword>
<gene>
    <name evidence="2" type="ORF">B0H64DRAFT_444127</name>
</gene>
<evidence type="ECO:0000256" key="1">
    <source>
        <dbReference type="SAM" id="MobiDB-lite"/>
    </source>
</evidence>
<organism evidence="2 3">
    <name type="scientific">Chaetomium fimeti</name>
    <dbReference type="NCBI Taxonomy" id="1854472"/>
    <lineage>
        <taxon>Eukaryota</taxon>
        <taxon>Fungi</taxon>
        <taxon>Dikarya</taxon>
        <taxon>Ascomycota</taxon>
        <taxon>Pezizomycotina</taxon>
        <taxon>Sordariomycetes</taxon>
        <taxon>Sordariomycetidae</taxon>
        <taxon>Sordariales</taxon>
        <taxon>Chaetomiaceae</taxon>
        <taxon>Chaetomium</taxon>
    </lineage>
</organism>